<dbReference type="PANTHER" id="PTHR20963:SF8">
    <property type="entry name" value="MULTIPLE INOSITOL POLYPHOSPHATE PHOSPHATASE 1"/>
    <property type="match status" value="1"/>
</dbReference>
<dbReference type="GO" id="GO:0016020">
    <property type="term" value="C:membrane"/>
    <property type="evidence" value="ECO:0007669"/>
    <property type="project" value="UniProtKB-SubCell"/>
</dbReference>
<evidence type="ECO:0000256" key="5">
    <source>
        <dbReference type="ARBA" id="ARBA00018097"/>
    </source>
</evidence>
<evidence type="ECO:0000256" key="8">
    <source>
        <dbReference type="ARBA" id="ARBA00023136"/>
    </source>
</evidence>
<evidence type="ECO:0000313" key="14">
    <source>
        <dbReference type="EMBL" id="MDR6241637.1"/>
    </source>
</evidence>
<accession>A0AAE3XR61</accession>
<dbReference type="InterPro" id="IPR029033">
    <property type="entry name" value="His_PPase_superfam"/>
</dbReference>
<evidence type="ECO:0000256" key="13">
    <source>
        <dbReference type="ARBA" id="ARBA00043832"/>
    </source>
</evidence>
<comment type="subcellular location">
    <subcellularLocation>
        <location evidence="1">Membrane</location>
    </subcellularLocation>
</comment>
<protein>
    <recommendedName>
        <fullName evidence="5">Multiple inositol polyphosphate phosphatase 1</fullName>
        <ecNumber evidence="4">3.1.3.62</ecNumber>
        <ecNumber evidence="3">3.1.3.80</ecNumber>
    </recommendedName>
    <alternativeName>
        <fullName evidence="9">2,3-bisphosphoglycerate 3-phosphatase</fullName>
    </alternativeName>
</protein>
<sequence>MNKIVLYAIVAAMSLQACNKKTERVEETKEATMQVSKPEVKKEGYLGSKMPYEPRQEVVDYSPIPENFEPIFINHVARHGSRHLTSAKYDVAWGEMLQFASEKDMLTDKGKQLKNDIEVFLSIEKGNYGQISELGKKEHQDMAKRLVDQYGDLLASVSSDKKIVAKSTFKDRAVNSKKAFMGILEETFSSVNDSTVDYIVYEENKDPELRFFEPNEAFEAFEKAEYWAEGLDSLKNLDNAKHLTNQIIDPLFKSEFVSGLEQGEYAFKGQKGKVRIKDKSSAAQALYKLYQIIDGIGAKEQVDLQKYLPEEALVWNEFLGDYESFFLEGPSYDSIDLTYTMAMPLLDSFLVTSQRAIELKNQTAEFRFAHAETMVPFLALLGVKGTCESSNEYKLEDKNRWKASNVSPMGTNIQWIFFKDKSDGQIWLKMLYNEAETELPVVTNRYPFYRWENVKAHYEKVLNKEVM</sequence>
<evidence type="ECO:0000256" key="12">
    <source>
        <dbReference type="ARBA" id="ARBA00043691"/>
    </source>
</evidence>
<dbReference type="SUPFAM" id="SSF53254">
    <property type="entry name" value="Phosphoglycerate mutase-like"/>
    <property type="match status" value="1"/>
</dbReference>
<dbReference type="EMBL" id="JAVDQD010000010">
    <property type="protein sequence ID" value="MDR6241637.1"/>
    <property type="molecule type" value="Genomic_DNA"/>
</dbReference>
<evidence type="ECO:0000256" key="3">
    <source>
        <dbReference type="ARBA" id="ARBA00012976"/>
    </source>
</evidence>
<comment type="caution">
    <text evidence="14">The sequence shown here is derived from an EMBL/GenBank/DDBJ whole genome shotgun (WGS) entry which is preliminary data.</text>
</comment>
<keyword evidence="8" id="KW-0472">Membrane</keyword>
<dbReference type="PROSITE" id="PS51257">
    <property type="entry name" value="PROKAR_LIPOPROTEIN"/>
    <property type="match status" value="1"/>
</dbReference>
<keyword evidence="15" id="KW-1185">Reference proteome</keyword>
<gene>
    <name evidence="14" type="ORF">HNQ88_004724</name>
</gene>
<dbReference type="InterPro" id="IPR000560">
    <property type="entry name" value="His_Pase_clade-2"/>
</dbReference>
<evidence type="ECO:0000256" key="10">
    <source>
        <dbReference type="ARBA" id="ARBA00043668"/>
    </source>
</evidence>
<organism evidence="14 15">
    <name type="scientific">Aureibacter tunicatorum</name>
    <dbReference type="NCBI Taxonomy" id="866807"/>
    <lineage>
        <taxon>Bacteria</taxon>
        <taxon>Pseudomonadati</taxon>
        <taxon>Bacteroidota</taxon>
        <taxon>Cytophagia</taxon>
        <taxon>Cytophagales</taxon>
        <taxon>Persicobacteraceae</taxon>
        <taxon>Aureibacter</taxon>
    </lineage>
</organism>
<reference evidence="14" key="1">
    <citation type="submission" date="2023-07" db="EMBL/GenBank/DDBJ databases">
        <title>Genomic Encyclopedia of Type Strains, Phase IV (KMG-IV): sequencing the most valuable type-strain genomes for metagenomic binning, comparative biology and taxonomic classification.</title>
        <authorList>
            <person name="Goeker M."/>
        </authorList>
    </citation>
    <scope>NUCLEOTIDE SEQUENCE</scope>
    <source>
        <strain evidence="14">DSM 26174</strain>
    </source>
</reference>
<keyword evidence="6" id="KW-0732">Signal</keyword>
<evidence type="ECO:0000256" key="4">
    <source>
        <dbReference type="ARBA" id="ARBA00013040"/>
    </source>
</evidence>
<evidence type="ECO:0000256" key="2">
    <source>
        <dbReference type="ARBA" id="ARBA00008422"/>
    </source>
</evidence>
<name>A0AAE3XR61_9BACT</name>
<evidence type="ECO:0000313" key="15">
    <source>
        <dbReference type="Proteomes" id="UP001185092"/>
    </source>
</evidence>
<evidence type="ECO:0000256" key="1">
    <source>
        <dbReference type="ARBA" id="ARBA00004370"/>
    </source>
</evidence>
<dbReference type="GO" id="GO:0034417">
    <property type="term" value="F:bisphosphoglycerate 3-phosphatase activity"/>
    <property type="evidence" value="ECO:0007669"/>
    <property type="project" value="UniProtKB-EC"/>
</dbReference>
<dbReference type="Proteomes" id="UP001185092">
    <property type="component" value="Unassembled WGS sequence"/>
</dbReference>
<dbReference type="EC" id="3.1.3.80" evidence="3"/>
<dbReference type="PANTHER" id="PTHR20963">
    <property type="entry name" value="MULTIPLE INOSITOL POLYPHOSPHATE PHOSPHATASE-RELATED"/>
    <property type="match status" value="1"/>
</dbReference>
<evidence type="ECO:0000256" key="9">
    <source>
        <dbReference type="ARBA" id="ARBA00031642"/>
    </source>
</evidence>
<dbReference type="Gene3D" id="3.40.50.1240">
    <property type="entry name" value="Phosphoglycerate mutase-like"/>
    <property type="match status" value="1"/>
</dbReference>
<comment type="catalytic activity">
    <reaction evidence="10">
        <text>1D-myo-inositol 1,2,5,6-tetrakisphosphate + H2O = 1D-myo-inositol 1,2,6-trisphosphate + phosphate</text>
        <dbReference type="Rhea" id="RHEA:77119"/>
        <dbReference type="ChEBI" id="CHEBI:15377"/>
        <dbReference type="ChEBI" id="CHEBI:43474"/>
        <dbReference type="ChEBI" id="CHEBI:195535"/>
        <dbReference type="ChEBI" id="CHEBI:195537"/>
        <dbReference type="EC" id="3.1.3.62"/>
    </reaction>
    <physiologicalReaction direction="left-to-right" evidence="10">
        <dbReference type="Rhea" id="RHEA:77120"/>
    </physiologicalReaction>
</comment>
<evidence type="ECO:0000256" key="11">
    <source>
        <dbReference type="ARBA" id="ARBA00043671"/>
    </source>
</evidence>
<dbReference type="EC" id="3.1.3.62" evidence="4"/>
<dbReference type="AlphaFoldDB" id="A0AAE3XR61"/>
<dbReference type="RefSeq" id="WP_309942575.1">
    <property type="nucleotide sequence ID" value="NZ_AP025308.1"/>
</dbReference>
<comment type="similarity">
    <text evidence="2">Belongs to the histidine acid phosphatase family. MINPP1 subfamily.</text>
</comment>
<comment type="catalytic activity">
    <reaction evidence="11">
        <text>1D-myo-inositol 1,2,4,5,6-pentakisphosphate + H2O = 1D-myo-inositol 1,2,5,6-tetrakisphosphate + phosphate</text>
        <dbReference type="Rhea" id="RHEA:77115"/>
        <dbReference type="ChEBI" id="CHEBI:15377"/>
        <dbReference type="ChEBI" id="CHEBI:43474"/>
        <dbReference type="ChEBI" id="CHEBI:57798"/>
        <dbReference type="ChEBI" id="CHEBI:195535"/>
        <dbReference type="EC" id="3.1.3.62"/>
    </reaction>
    <physiologicalReaction direction="left-to-right" evidence="11">
        <dbReference type="Rhea" id="RHEA:77116"/>
    </physiologicalReaction>
</comment>
<comment type="catalytic activity">
    <reaction evidence="13">
        <text>(2R)-2,3-bisphosphoglycerate + H2O = (2R)-2-phosphoglycerate + phosphate</text>
        <dbReference type="Rhea" id="RHEA:27381"/>
        <dbReference type="ChEBI" id="CHEBI:15377"/>
        <dbReference type="ChEBI" id="CHEBI:43474"/>
        <dbReference type="ChEBI" id="CHEBI:58248"/>
        <dbReference type="ChEBI" id="CHEBI:58289"/>
        <dbReference type="EC" id="3.1.3.80"/>
    </reaction>
    <physiologicalReaction direction="left-to-right" evidence="13">
        <dbReference type="Rhea" id="RHEA:27382"/>
    </physiologicalReaction>
</comment>
<dbReference type="Pfam" id="PF00328">
    <property type="entry name" value="His_Phos_2"/>
    <property type="match status" value="1"/>
</dbReference>
<keyword evidence="7" id="KW-0378">Hydrolase</keyword>
<evidence type="ECO:0000256" key="6">
    <source>
        <dbReference type="ARBA" id="ARBA00022729"/>
    </source>
</evidence>
<proteinExistence type="inferred from homology"/>
<evidence type="ECO:0000256" key="7">
    <source>
        <dbReference type="ARBA" id="ARBA00022801"/>
    </source>
</evidence>
<comment type="catalytic activity">
    <reaction evidence="12">
        <text>1D-myo-inositol hexakisphosphate + H2O = 1D-myo-inositol 1,2,4,5,6-pentakisphosphate + phosphate</text>
        <dbReference type="Rhea" id="RHEA:16989"/>
        <dbReference type="ChEBI" id="CHEBI:15377"/>
        <dbReference type="ChEBI" id="CHEBI:43474"/>
        <dbReference type="ChEBI" id="CHEBI:57798"/>
        <dbReference type="ChEBI" id="CHEBI:58130"/>
        <dbReference type="EC" id="3.1.3.62"/>
    </reaction>
    <physiologicalReaction direction="left-to-right" evidence="12">
        <dbReference type="Rhea" id="RHEA:16990"/>
    </physiologicalReaction>
</comment>